<evidence type="ECO:0000313" key="3">
    <source>
        <dbReference type="Proteomes" id="UP000499080"/>
    </source>
</evidence>
<name>A0A4Y2LGS5_ARAVE</name>
<proteinExistence type="predicted"/>
<dbReference type="Pfam" id="PF21530">
    <property type="entry name" value="Pif1_2B_dom"/>
    <property type="match status" value="1"/>
</dbReference>
<gene>
    <name evidence="2" type="ORF">AVEN_140046_1</name>
</gene>
<dbReference type="InterPro" id="IPR049163">
    <property type="entry name" value="Pif1-like_2B_dom"/>
</dbReference>
<reference evidence="2 3" key="1">
    <citation type="journal article" date="2019" name="Sci. Rep.">
        <title>Orb-weaving spider Araneus ventricosus genome elucidates the spidroin gene catalogue.</title>
        <authorList>
            <person name="Kono N."/>
            <person name="Nakamura H."/>
            <person name="Ohtoshi R."/>
            <person name="Moran D.A.P."/>
            <person name="Shinohara A."/>
            <person name="Yoshida Y."/>
            <person name="Fujiwara M."/>
            <person name="Mori M."/>
            <person name="Tomita M."/>
            <person name="Arakawa K."/>
        </authorList>
    </citation>
    <scope>NUCLEOTIDE SEQUENCE [LARGE SCALE GENOMIC DNA]</scope>
</reference>
<sequence>MFVTLSGPNYQADLEDNWQSCSLKPKNGHRLLLFNSIELSGISSDKLRFKFGVPELFKRNLDVPKLRNGTRFQIIHLGPKAVLATDRTGIARGE</sequence>
<dbReference type="EMBL" id="BGPR01005816">
    <property type="protein sequence ID" value="GBN13669.1"/>
    <property type="molecule type" value="Genomic_DNA"/>
</dbReference>
<dbReference type="Proteomes" id="UP000499080">
    <property type="component" value="Unassembled WGS sequence"/>
</dbReference>
<organism evidence="2 3">
    <name type="scientific">Araneus ventricosus</name>
    <name type="common">Orbweaver spider</name>
    <name type="synonym">Epeira ventricosa</name>
    <dbReference type="NCBI Taxonomy" id="182803"/>
    <lineage>
        <taxon>Eukaryota</taxon>
        <taxon>Metazoa</taxon>
        <taxon>Ecdysozoa</taxon>
        <taxon>Arthropoda</taxon>
        <taxon>Chelicerata</taxon>
        <taxon>Arachnida</taxon>
        <taxon>Araneae</taxon>
        <taxon>Araneomorphae</taxon>
        <taxon>Entelegynae</taxon>
        <taxon>Araneoidea</taxon>
        <taxon>Araneidae</taxon>
        <taxon>Araneus</taxon>
    </lineage>
</organism>
<comment type="caution">
    <text evidence="2">The sequence shown here is derived from an EMBL/GenBank/DDBJ whole genome shotgun (WGS) entry which is preliminary data.</text>
</comment>
<feature type="domain" description="DNA helicase Pif1-like 2B" evidence="1">
    <location>
        <begin position="33"/>
        <end position="77"/>
    </location>
</feature>
<accession>A0A4Y2LGS5</accession>
<keyword evidence="3" id="KW-1185">Reference proteome</keyword>
<evidence type="ECO:0000259" key="1">
    <source>
        <dbReference type="Pfam" id="PF21530"/>
    </source>
</evidence>
<evidence type="ECO:0000313" key="2">
    <source>
        <dbReference type="EMBL" id="GBN13669.1"/>
    </source>
</evidence>
<dbReference type="AlphaFoldDB" id="A0A4Y2LGS5"/>
<protein>
    <recommendedName>
        <fullName evidence="1">DNA helicase Pif1-like 2B domain-containing protein</fullName>
    </recommendedName>
</protein>